<name>A0A5D2HGB8_GOSDA</name>
<gene>
    <name evidence="2" type="ORF">ES288_A02G153500v1</name>
</gene>
<keyword evidence="3" id="KW-1185">Reference proteome</keyword>
<dbReference type="EMBL" id="CM017689">
    <property type="protein sequence ID" value="TYH28566.1"/>
    <property type="molecule type" value="Genomic_DNA"/>
</dbReference>
<reference evidence="2 3" key="1">
    <citation type="submission" date="2019-06" db="EMBL/GenBank/DDBJ databases">
        <title>WGS assembly of Gossypium darwinii.</title>
        <authorList>
            <person name="Chen Z.J."/>
            <person name="Sreedasyam A."/>
            <person name="Ando A."/>
            <person name="Song Q."/>
            <person name="De L."/>
            <person name="Hulse-Kemp A."/>
            <person name="Ding M."/>
            <person name="Ye W."/>
            <person name="Kirkbride R."/>
            <person name="Jenkins J."/>
            <person name="Plott C."/>
            <person name="Lovell J."/>
            <person name="Lin Y.-M."/>
            <person name="Vaughn R."/>
            <person name="Liu B."/>
            <person name="Li W."/>
            <person name="Simpson S."/>
            <person name="Scheffler B."/>
            <person name="Saski C."/>
            <person name="Grover C."/>
            <person name="Hu G."/>
            <person name="Conover J."/>
            <person name="Carlson J."/>
            <person name="Shu S."/>
            <person name="Boston L."/>
            <person name="Williams M."/>
            <person name="Peterson D."/>
            <person name="Mcgee K."/>
            <person name="Jones D."/>
            <person name="Wendel J."/>
            <person name="Stelly D."/>
            <person name="Grimwood J."/>
            <person name="Schmutz J."/>
        </authorList>
    </citation>
    <scope>NUCLEOTIDE SEQUENCE [LARGE SCALE GENOMIC DNA]</scope>
    <source>
        <strain evidence="2">1808015.09</strain>
    </source>
</reference>
<feature type="region of interest" description="Disordered" evidence="1">
    <location>
        <begin position="1"/>
        <end position="29"/>
    </location>
</feature>
<dbReference type="Proteomes" id="UP000323506">
    <property type="component" value="Chromosome A02"/>
</dbReference>
<evidence type="ECO:0000256" key="1">
    <source>
        <dbReference type="SAM" id="MobiDB-lite"/>
    </source>
</evidence>
<evidence type="ECO:0008006" key="4">
    <source>
        <dbReference type="Google" id="ProtNLM"/>
    </source>
</evidence>
<accession>A0A5D2HGB8</accession>
<dbReference type="AlphaFoldDB" id="A0A5D2HGB8"/>
<evidence type="ECO:0000313" key="3">
    <source>
        <dbReference type="Proteomes" id="UP000323506"/>
    </source>
</evidence>
<proteinExistence type="predicted"/>
<organism evidence="2 3">
    <name type="scientific">Gossypium darwinii</name>
    <name type="common">Darwin's cotton</name>
    <name type="synonym">Gossypium barbadense var. darwinii</name>
    <dbReference type="NCBI Taxonomy" id="34276"/>
    <lineage>
        <taxon>Eukaryota</taxon>
        <taxon>Viridiplantae</taxon>
        <taxon>Streptophyta</taxon>
        <taxon>Embryophyta</taxon>
        <taxon>Tracheophyta</taxon>
        <taxon>Spermatophyta</taxon>
        <taxon>Magnoliopsida</taxon>
        <taxon>eudicotyledons</taxon>
        <taxon>Gunneridae</taxon>
        <taxon>Pentapetalae</taxon>
        <taxon>rosids</taxon>
        <taxon>malvids</taxon>
        <taxon>Malvales</taxon>
        <taxon>Malvaceae</taxon>
        <taxon>Malvoideae</taxon>
        <taxon>Gossypium</taxon>
    </lineage>
</organism>
<protein>
    <recommendedName>
        <fullName evidence="4">Retrotransposon Copia-like N-terminal domain-containing protein</fullName>
    </recommendedName>
</protein>
<sequence>MSETPPTSEITSNPENFSGSDAPSDSSGLTITCHRLNGNNFLEWYQSFQGSCEGNLVIKDPEGTELEEDDW</sequence>
<evidence type="ECO:0000313" key="2">
    <source>
        <dbReference type="EMBL" id="TYH28566.1"/>
    </source>
</evidence>